<keyword evidence="6" id="KW-0742">SOS response</keyword>
<evidence type="ECO:0000256" key="6">
    <source>
        <dbReference type="ARBA" id="ARBA00023236"/>
    </source>
</evidence>
<evidence type="ECO:0000256" key="5">
    <source>
        <dbReference type="ARBA" id="ARBA00023204"/>
    </source>
</evidence>
<dbReference type="PRINTS" id="PR00726">
    <property type="entry name" value="LEXASERPTASE"/>
</dbReference>
<dbReference type="InterPro" id="IPR036286">
    <property type="entry name" value="LexA/Signal_pep-like_sf"/>
</dbReference>
<dbReference type="Pfam" id="PF00717">
    <property type="entry name" value="Peptidase_S24"/>
    <property type="match status" value="1"/>
</dbReference>
<dbReference type="EMBL" id="LN794158">
    <property type="protein sequence ID" value="CEN55840.1"/>
    <property type="molecule type" value="Genomic_DNA"/>
</dbReference>
<evidence type="ECO:0000256" key="7">
    <source>
        <dbReference type="RuleBase" id="RU003991"/>
    </source>
</evidence>
<name>A0A0B7IU62_9PROT</name>
<dbReference type="GO" id="GO:0009432">
    <property type="term" value="P:SOS response"/>
    <property type="evidence" value="ECO:0007669"/>
    <property type="project" value="UniProtKB-KW"/>
</dbReference>
<evidence type="ECO:0000313" key="10">
    <source>
        <dbReference type="Proteomes" id="UP000056322"/>
    </source>
</evidence>
<dbReference type="GO" id="GO:0006281">
    <property type="term" value="P:DNA repair"/>
    <property type="evidence" value="ECO:0007669"/>
    <property type="project" value="UniProtKB-KW"/>
</dbReference>
<evidence type="ECO:0000256" key="4">
    <source>
        <dbReference type="ARBA" id="ARBA00022813"/>
    </source>
</evidence>
<dbReference type="PANTHER" id="PTHR33516:SF2">
    <property type="entry name" value="LEXA REPRESSOR-RELATED"/>
    <property type="match status" value="1"/>
</dbReference>
<accession>A0A0B7IU62</accession>
<dbReference type="SUPFAM" id="SSF51306">
    <property type="entry name" value="LexA/Signal peptidase"/>
    <property type="match status" value="1"/>
</dbReference>
<proteinExistence type="inferred from homology"/>
<feature type="domain" description="Peptidase S24/S26A/S26B/S26C" evidence="8">
    <location>
        <begin position="49"/>
        <end position="143"/>
    </location>
</feature>
<dbReference type="STRING" id="1581680.BN1209_0797"/>
<dbReference type="Proteomes" id="UP000056322">
    <property type="component" value="Chromosome 1"/>
</dbReference>
<protein>
    <submittedName>
        <fullName evidence="9">Peptidase S24 and S26 domain protein</fullName>
    </submittedName>
</protein>
<dbReference type="Gene3D" id="2.10.109.10">
    <property type="entry name" value="Umud Fragment, subunit A"/>
    <property type="match status" value="1"/>
</dbReference>
<evidence type="ECO:0000256" key="2">
    <source>
        <dbReference type="ARBA" id="ARBA00022763"/>
    </source>
</evidence>
<dbReference type="GO" id="GO:0003677">
    <property type="term" value="F:DNA binding"/>
    <property type="evidence" value="ECO:0007669"/>
    <property type="project" value="InterPro"/>
</dbReference>
<dbReference type="GO" id="GO:0006355">
    <property type="term" value="P:regulation of DNA-templated transcription"/>
    <property type="evidence" value="ECO:0007669"/>
    <property type="project" value="InterPro"/>
</dbReference>
<keyword evidence="4 7" id="KW-0068">Autocatalytic cleavage</keyword>
<dbReference type="InterPro" id="IPR050077">
    <property type="entry name" value="LexA_repressor"/>
</dbReference>
<dbReference type="GO" id="GO:0016787">
    <property type="term" value="F:hydrolase activity"/>
    <property type="evidence" value="ECO:0007669"/>
    <property type="project" value="UniProtKB-KW"/>
</dbReference>
<keyword evidence="2" id="KW-0227">DNA damage</keyword>
<gene>
    <name evidence="9" type="ORF">BN1209_0797</name>
</gene>
<dbReference type="KEGG" id="mbac:BN1209_0797"/>
<reference evidence="10" key="1">
    <citation type="submission" date="2014-12" db="EMBL/GenBank/DDBJ databases">
        <authorList>
            <person name="Salcher M.M."/>
        </authorList>
    </citation>
    <scope>NUCLEOTIDE SEQUENCE [LARGE SCALE GENOMIC DNA]</scope>
    <source>
        <strain evidence="10">MMS-10A-171</strain>
    </source>
</reference>
<dbReference type="InterPro" id="IPR015927">
    <property type="entry name" value="Peptidase_S24_S26A/B/C"/>
</dbReference>
<dbReference type="HOGENOM" id="CLU_066192_0_0_4"/>
<keyword evidence="5" id="KW-0234">DNA repair</keyword>
<dbReference type="InterPro" id="IPR006197">
    <property type="entry name" value="Peptidase_S24_LexA"/>
</dbReference>
<dbReference type="AlphaFoldDB" id="A0A0B7IU62"/>
<sequence length="151" mass="16612">MNPLNFISSYNRKHTNNVAEIYTRASNKSAYIPLYNQVASASVTSPMRIEARLSADELLVKNPMATYFVRVKGDSMLNAGITDGDVVIVDRSLEPSMGHIVLAEVDGEFTVKYLAQQQLLPGNINCEAINFADAERIAIIGVVTGSMRRFV</sequence>
<evidence type="ECO:0000313" key="9">
    <source>
        <dbReference type="EMBL" id="CEN55840.1"/>
    </source>
</evidence>
<dbReference type="RefSeq" id="WP_045751058.1">
    <property type="nucleotide sequence ID" value="NZ_LN794158.1"/>
</dbReference>
<evidence type="ECO:0000259" key="8">
    <source>
        <dbReference type="Pfam" id="PF00717"/>
    </source>
</evidence>
<organism evidence="9 10">
    <name type="scientific">Candidatus Methylopumilus turicensis</name>
    <dbReference type="NCBI Taxonomy" id="1581680"/>
    <lineage>
        <taxon>Bacteria</taxon>
        <taxon>Pseudomonadati</taxon>
        <taxon>Pseudomonadota</taxon>
        <taxon>Betaproteobacteria</taxon>
        <taxon>Nitrosomonadales</taxon>
        <taxon>Methylophilaceae</taxon>
        <taxon>Candidatus Methylopumilus</taxon>
    </lineage>
</organism>
<keyword evidence="3 7" id="KW-0378">Hydrolase</keyword>
<dbReference type="InterPro" id="IPR039418">
    <property type="entry name" value="LexA-like"/>
</dbReference>
<comment type="similarity">
    <text evidence="1 7">Belongs to the peptidase S24 family.</text>
</comment>
<dbReference type="PANTHER" id="PTHR33516">
    <property type="entry name" value="LEXA REPRESSOR"/>
    <property type="match status" value="1"/>
</dbReference>
<evidence type="ECO:0000256" key="1">
    <source>
        <dbReference type="ARBA" id="ARBA00007484"/>
    </source>
</evidence>
<evidence type="ECO:0000256" key="3">
    <source>
        <dbReference type="ARBA" id="ARBA00022801"/>
    </source>
</evidence>
<keyword evidence="10" id="KW-1185">Reference proteome</keyword>
<dbReference type="CDD" id="cd06529">
    <property type="entry name" value="S24_LexA-like"/>
    <property type="match status" value="1"/>
</dbReference>